<evidence type="ECO:0000256" key="8">
    <source>
        <dbReference type="ARBA" id="ARBA00022692"/>
    </source>
</evidence>
<dbReference type="Proteomes" id="UP000037432">
    <property type="component" value="Unassembled WGS sequence"/>
</dbReference>
<keyword evidence="9 14" id="KW-1133">Transmembrane helix</keyword>
<dbReference type="InterPro" id="IPR050222">
    <property type="entry name" value="MATE_MdtK"/>
</dbReference>
<evidence type="ECO:0000256" key="12">
    <source>
        <dbReference type="ARBA" id="ARBA00031636"/>
    </source>
</evidence>
<keyword evidence="10" id="KW-0406">Ion transport</keyword>
<feature type="transmembrane region" description="Helical" evidence="14">
    <location>
        <begin position="122"/>
        <end position="144"/>
    </location>
</feature>
<dbReference type="AlphaFoldDB" id="A0A0J7Z594"/>
<feature type="transmembrane region" description="Helical" evidence="14">
    <location>
        <begin position="87"/>
        <end position="110"/>
    </location>
</feature>
<evidence type="ECO:0000256" key="1">
    <source>
        <dbReference type="ARBA" id="ARBA00003408"/>
    </source>
</evidence>
<evidence type="ECO:0000256" key="10">
    <source>
        <dbReference type="ARBA" id="ARBA00023065"/>
    </source>
</evidence>
<evidence type="ECO:0000256" key="14">
    <source>
        <dbReference type="SAM" id="Phobius"/>
    </source>
</evidence>
<dbReference type="InterPro" id="IPR048279">
    <property type="entry name" value="MdtK-like"/>
</dbReference>
<comment type="caution">
    <text evidence="15">The sequence shown here is derived from an EMBL/GenBank/DDBJ whole genome shotgun (WGS) entry which is preliminary data.</text>
</comment>
<dbReference type="NCBIfam" id="TIGR00797">
    <property type="entry name" value="matE"/>
    <property type="match status" value="1"/>
</dbReference>
<reference evidence="15 16" key="1">
    <citation type="submission" date="2015-06" db="EMBL/GenBank/DDBJ databases">
        <authorList>
            <person name="Ju K.-S."/>
            <person name="Doroghazi J.R."/>
            <person name="Metcalf W.W."/>
        </authorList>
    </citation>
    <scope>NUCLEOTIDE SEQUENCE [LARGE SCALE GENOMIC DNA]</scope>
    <source>
        <strain evidence="15 16">NRRL 3414</strain>
    </source>
</reference>
<evidence type="ECO:0000313" key="15">
    <source>
        <dbReference type="EMBL" id="KMS70929.1"/>
    </source>
</evidence>
<accession>A0A0J7Z594</accession>
<feature type="transmembrane region" description="Helical" evidence="14">
    <location>
        <begin position="40"/>
        <end position="58"/>
    </location>
</feature>
<dbReference type="EMBL" id="LFNT01000042">
    <property type="protein sequence ID" value="KMS70929.1"/>
    <property type="molecule type" value="Genomic_DNA"/>
</dbReference>
<evidence type="ECO:0000256" key="3">
    <source>
        <dbReference type="ARBA" id="ARBA00010199"/>
    </source>
</evidence>
<feature type="transmembrane region" description="Helical" evidence="14">
    <location>
        <begin position="268"/>
        <end position="296"/>
    </location>
</feature>
<feature type="compositionally biased region" description="Basic and acidic residues" evidence="13">
    <location>
        <begin position="14"/>
        <end position="23"/>
    </location>
</feature>
<proteinExistence type="inferred from homology"/>
<dbReference type="PATRIC" id="fig|1938.3.peg.5601"/>
<name>A0A0J7Z594_STRVR</name>
<dbReference type="PANTHER" id="PTHR43298:SF2">
    <property type="entry name" value="FMN_FAD EXPORTER YEEO-RELATED"/>
    <property type="match status" value="1"/>
</dbReference>
<dbReference type="PIRSF" id="PIRSF006603">
    <property type="entry name" value="DinF"/>
    <property type="match status" value="1"/>
</dbReference>
<dbReference type="PANTHER" id="PTHR43298">
    <property type="entry name" value="MULTIDRUG RESISTANCE PROTEIN NORM-RELATED"/>
    <property type="match status" value="1"/>
</dbReference>
<dbReference type="GO" id="GO:0005886">
    <property type="term" value="C:plasma membrane"/>
    <property type="evidence" value="ECO:0007669"/>
    <property type="project" value="UniProtKB-SubCell"/>
</dbReference>
<organism evidence="15 16">
    <name type="scientific">Streptomyces viridochromogenes</name>
    <dbReference type="NCBI Taxonomy" id="1938"/>
    <lineage>
        <taxon>Bacteria</taxon>
        <taxon>Bacillati</taxon>
        <taxon>Actinomycetota</taxon>
        <taxon>Actinomycetes</taxon>
        <taxon>Kitasatosporales</taxon>
        <taxon>Streptomycetaceae</taxon>
        <taxon>Streptomyces</taxon>
    </lineage>
</organism>
<evidence type="ECO:0000256" key="6">
    <source>
        <dbReference type="ARBA" id="ARBA00022449"/>
    </source>
</evidence>
<evidence type="ECO:0000256" key="2">
    <source>
        <dbReference type="ARBA" id="ARBA00004651"/>
    </source>
</evidence>
<dbReference type="GO" id="GO:0015297">
    <property type="term" value="F:antiporter activity"/>
    <property type="evidence" value="ECO:0007669"/>
    <property type="project" value="UniProtKB-KW"/>
</dbReference>
<keyword evidence="6" id="KW-0050">Antiport</keyword>
<evidence type="ECO:0000256" key="7">
    <source>
        <dbReference type="ARBA" id="ARBA00022475"/>
    </source>
</evidence>
<feature type="region of interest" description="Disordered" evidence="13">
    <location>
        <begin position="1"/>
        <end position="28"/>
    </location>
</feature>
<comment type="subcellular location">
    <subcellularLocation>
        <location evidence="2">Cell membrane</location>
        <topology evidence="2">Multi-pass membrane protein</topology>
    </subcellularLocation>
</comment>
<keyword evidence="8 14" id="KW-0812">Transmembrane</keyword>
<evidence type="ECO:0000256" key="9">
    <source>
        <dbReference type="ARBA" id="ARBA00022989"/>
    </source>
</evidence>
<evidence type="ECO:0000256" key="5">
    <source>
        <dbReference type="ARBA" id="ARBA00022448"/>
    </source>
</evidence>
<feature type="transmembrane region" description="Helical" evidence="14">
    <location>
        <begin position="451"/>
        <end position="474"/>
    </location>
</feature>
<sequence>MSRAGSSIPGPDVQQHEPHRPEAETAAAPPSALRLAVSRGFVTLLCATAVPVMLQSLVSSSRTLIDSFLVSHLGTDEVAAIGYAGRVIYVIIMATLGMADGGAVIVAQFWGNGSHEKTRQATAINVAVAGSVATAAFVICFTGSKWIAGLGTDDPSVVALSAGYIRIASAMIIPFAVISALAATLRCLGEAKVAMRCTLAGAVIHILIAYALVFGVGAIPALGLRGAAWATVISAYIECLFYVVYIYGTRHLMAFGLRDIRDGLRNVLLKKILVVGGPVSLSSAAWASGILVYAMLVGQGSTQNLAALSMVSTLESAAIAVINGVSTASAVIVGNSLGENREQDHTWRTSKALLIWNTAIAFTCGILLLLTSLFVGVIYSDVDGETISLARDATVVLAALFIFRAMSMTLQNGLLRAGGDTLYILYADLSCQWIVAIPLTYFAAITLHLPFPVIFVAIYTEEIAKTVASSYRVYRRKWMRRFID</sequence>
<comment type="similarity">
    <text evidence="3">Belongs to the multi antimicrobial extrusion (MATE) (TC 2.A.66.1) family.</text>
</comment>
<feature type="transmembrane region" description="Helical" evidence="14">
    <location>
        <begin position="164"/>
        <end position="185"/>
    </location>
</feature>
<dbReference type="Pfam" id="PF01554">
    <property type="entry name" value="MatE"/>
    <property type="match status" value="2"/>
</dbReference>
<dbReference type="OrthoDB" id="4337545at2"/>
<evidence type="ECO:0000313" key="16">
    <source>
        <dbReference type="Proteomes" id="UP000037432"/>
    </source>
</evidence>
<keyword evidence="11 14" id="KW-0472">Membrane</keyword>
<feature type="transmembrane region" description="Helical" evidence="14">
    <location>
        <begin position="197"/>
        <end position="221"/>
    </location>
</feature>
<feature type="transmembrane region" description="Helical" evidence="14">
    <location>
        <begin position="354"/>
        <end position="380"/>
    </location>
</feature>
<comment type="function">
    <text evidence="1">Multidrug efflux pump.</text>
</comment>
<gene>
    <name evidence="15" type="ORF">ACM01_29335</name>
</gene>
<feature type="transmembrane region" description="Helical" evidence="14">
    <location>
        <begin position="227"/>
        <end position="247"/>
    </location>
</feature>
<protein>
    <recommendedName>
        <fullName evidence="4">Probable multidrug resistance protein NorM</fullName>
    </recommendedName>
    <alternativeName>
        <fullName evidence="12">Multidrug-efflux transporter</fullName>
    </alternativeName>
</protein>
<dbReference type="InterPro" id="IPR002528">
    <property type="entry name" value="MATE_fam"/>
</dbReference>
<dbReference type="GO" id="GO:0042910">
    <property type="term" value="F:xenobiotic transmembrane transporter activity"/>
    <property type="evidence" value="ECO:0007669"/>
    <property type="project" value="InterPro"/>
</dbReference>
<evidence type="ECO:0000256" key="11">
    <source>
        <dbReference type="ARBA" id="ARBA00023136"/>
    </source>
</evidence>
<feature type="transmembrane region" description="Helical" evidence="14">
    <location>
        <begin position="423"/>
        <end position="445"/>
    </location>
</feature>
<keyword evidence="7" id="KW-1003">Cell membrane</keyword>
<feature type="transmembrane region" description="Helical" evidence="14">
    <location>
        <begin position="316"/>
        <end position="333"/>
    </location>
</feature>
<evidence type="ECO:0000256" key="13">
    <source>
        <dbReference type="SAM" id="MobiDB-lite"/>
    </source>
</evidence>
<dbReference type="GO" id="GO:0006811">
    <property type="term" value="P:monoatomic ion transport"/>
    <property type="evidence" value="ECO:0007669"/>
    <property type="project" value="UniProtKB-KW"/>
</dbReference>
<evidence type="ECO:0000256" key="4">
    <source>
        <dbReference type="ARBA" id="ARBA00020268"/>
    </source>
</evidence>
<dbReference type="RefSeq" id="WP_048584405.1">
    <property type="nucleotide sequence ID" value="NZ_LFNT01000042.1"/>
</dbReference>
<keyword evidence="5" id="KW-0813">Transport</keyword>